<reference evidence="1" key="1">
    <citation type="journal article" date="2019" name="bioRxiv">
        <title>The Genome of the Zebra Mussel, Dreissena polymorpha: A Resource for Invasive Species Research.</title>
        <authorList>
            <person name="McCartney M.A."/>
            <person name="Auch B."/>
            <person name="Kono T."/>
            <person name="Mallez S."/>
            <person name="Zhang Y."/>
            <person name="Obille A."/>
            <person name="Becker A."/>
            <person name="Abrahante J.E."/>
            <person name="Garbe J."/>
            <person name="Badalamenti J.P."/>
            <person name="Herman A."/>
            <person name="Mangelson H."/>
            <person name="Liachko I."/>
            <person name="Sullivan S."/>
            <person name="Sone E.D."/>
            <person name="Koren S."/>
            <person name="Silverstein K.A.T."/>
            <person name="Beckman K.B."/>
            <person name="Gohl D.M."/>
        </authorList>
    </citation>
    <scope>NUCLEOTIDE SEQUENCE</scope>
    <source>
        <strain evidence="1">Duluth1</strain>
        <tissue evidence="1">Whole animal</tissue>
    </source>
</reference>
<protein>
    <submittedName>
        <fullName evidence="1">Uncharacterized protein</fullName>
    </submittedName>
</protein>
<evidence type="ECO:0000313" key="2">
    <source>
        <dbReference type="Proteomes" id="UP000828390"/>
    </source>
</evidence>
<gene>
    <name evidence="1" type="ORF">DPMN_075643</name>
</gene>
<keyword evidence="2" id="KW-1185">Reference proteome</keyword>
<dbReference type="AlphaFoldDB" id="A0A9D4BMV4"/>
<dbReference type="Proteomes" id="UP000828390">
    <property type="component" value="Unassembled WGS sequence"/>
</dbReference>
<comment type="caution">
    <text evidence="1">The sequence shown here is derived from an EMBL/GenBank/DDBJ whole genome shotgun (WGS) entry which is preliminary data.</text>
</comment>
<name>A0A9D4BMV4_DREPO</name>
<sequence>MAKIILNRSSIFFLKVKGLSFSITKEGGCGGVGVGGRARGMVWVGNKSSDHVHEDWTINVTSRALTVKTARPPGGHFFQWTGTIFKLSRAIIRINVLTKFHEDWTLNVSSRVFTRKTASPHGGRVFQPTETIFKLK</sequence>
<reference evidence="1" key="2">
    <citation type="submission" date="2020-11" db="EMBL/GenBank/DDBJ databases">
        <authorList>
            <person name="McCartney M.A."/>
            <person name="Auch B."/>
            <person name="Kono T."/>
            <person name="Mallez S."/>
            <person name="Becker A."/>
            <person name="Gohl D.M."/>
            <person name="Silverstein K.A.T."/>
            <person name="Koren S."/>
            <person name="Bechman K.B."/>
            <person name="Herman A."/>
            <person name="Abrahante J.E."/>
            <person name="Garbe J."/>
        </authorList>
    </citation>
    <scope>NUCLEOTIDE SEQUENCE</scope>
    <source>
        <strain evidence="1">Duluth1</strain>
        <tissue evidence="1">Whole animal</tissue>
    </source>
</reference>
<proteinExistence type="predicted"/>
<organism evidence="1 2">
    <name type="scientific">Dreissena polymorpha</name>
    <name type="common">Zebra mussel</name>
    <name type="synonym">Mytilus polymorpha</name>
    <dbReference type="NCBI Taxonomy" id="45954"/>
    <lineage>
        <taxon>Eukaryota</taxon>
        <taxon>Metazoa</taxon>
        <taxon>Spiralia</taxon>
        <taxon>Lophotrochozoa</taxon>
        <taxon>Mollusca</taxon>
        <taxon>Bivalvia</taxon>
        <taxon>Autobranchia</taxon>
        <taxon>Heteroconchia</taxon>
        <taxon>Euheterodonta</taxon>
        <taxon>Imparidentia</taxon>
        <taxon>Neoheterodontei</taxon>
        <taxon>Myida</taxon>
        <taxon>Dreissenoidea</taxon>
        <taxon>Dreissenidae</taxon>
        <taxon>Dreissena</taxon>
    </lineage>
</organism>
<evidence type="ECO:0000313" key="1">
    <source>
        <dbReference type="EMBL" id="KAH3700666.1"/>
    </source>
</evidence>
<dbReference type="EMBL" id="JAIWYP010000015">
    <property type="protein sequence ID" value="KAH3700666.1"/>
    <property type="molecule type" value="Genomic_DNA"/>
</dbReference>
<accession>A0A9D4BMV4</accession>